<dbReference type="OrthoDB" id="9815695at2"/>
<dbReference type="RefSeq" id="WP_019172785.1">
    <property type="nucleotide sequence ID" value="NZ_QGGG01000006.1"/>
</dbReference>
<accession>A0A316C3D9</accession>
<keyword evidence="3" id="KW-1185">Reference proteome</keyword>
<dbReference type="Proteomes" id="UP000245396">
    <property type="component" value="Unassembled WGS sequence"/>
</dbReference>
<evidence type="ECO:0000313" key="2">
    <source>
        <dbReference type="EMBL" id="PWJ84191.1"/>
    </source>
</evidence>
<protein>
    <submittedName>
        <fullName evidence="2">Uncharacterized protein DUF2849</fullName>
    </submittedName>
</protein>
<proteinExistence type="predicted"/>
<dbReference type="EMBL" id="QGGG01000006">
    <property type="protein sequence ID" value="PWJ84191.1"/>
    <property type="molecule type" value="Genomic_DNA"/>
</dbReference>
<dbReference type="InterPro" id="IPR021270">
    <property type="entry name" value="DUF2849"/>
</dbReference>
<evidence type="ECO:0000256" key="1">
    <source>
        <dbReference type="SAM" id="MobiDB-lite"/>
    </source>
</evidence>
<comment type="caution">
    <text evidence="2">The sequence shown here is derived from an EMBL/GenBank/DDBJ whole genome shotgun (WGS) entry which is preliminary data.</text>
</comment>
<organism evidence="2 3">
    <name type="scientific">Pseudaminobacter salicylatoxidans</name>
    <dbReference type="NCBI Taxonomy" id="93369"/>
    <lineage>
        <taxon>Bacteria</taxon>
        <taxon>Pseudomonadati</taxon>
        <taxon>Pseudomonadota</taxon>
        <taxon>Alphaproteobacteria</taxon>
        <taxon>Hyphomicrobiales</taxon>
        <taxon>Phyllobacteriaceae</taxon>
        <taxon>Pseudaminobacter</taxon>
    </lineage>
</organism>
<dbReference type="Pfam" id="PF11011">
    <property type="entry name" value="DUF2849"/>
    <property type="match status" value="1"/>
</dbReference>
<dbReference type="AlphaFoldDB" id="A0A316C3D9"/>
<name>A0A316C3D9_PSESE</name>
<evidence type="ECO:0000313" key="3">
    <source>
        <dbReference type="Proteomes" id="UP000245396"/>
    </source>
</evidence>
<sequence length="102" mass="10990">MKVLTANRLVDGEAVWFSAAHRWSETIEGSEIAADKAAEEHLEAIARAATDNNEVVDAALIDVQVVDGGIRPLRLREQIRAAGPTNRVDHGKQARPPVSQAA</sequence>
<feature type="region of interest" description="Disordered" evidence="1">
    <location>
        <begin position="80"/>
        <end position="102"/>
    </location>
</feature>
<gene>
    <name evidence="2" type="ORF">C7441_106106</name>
</gene>
<dbReference type="STRING" id="1192868.GCA_000304395_03249"/>
<reference evidence="2 3" key="1">
    <citation type="submission" date="2018-05" db="EMBL/GenBank/DDBJ databases">
        <title>Genomic Encyclopedia of Type Strains, Phase IV (KMG-IV): sequencing the most valuable type-strain genomes for metagenomic binning, comparative biology and taxonomic classification.</title>
        <authorList>
            <person name="Goeker M."/>
        </authorList>
    </citation>
    <scope>NUCLEOTIDE SEQUENCE [LARGE SCALE GENOMIC DNA]</scope>
    <source>
        <strain evidence="2 3">DSM 6986</strain>
    </source>
</reference>